<name>A0A918DY35_9ACTN</name>
<dbReference type="AlphaFoldDB" id="A0A918DY35"/>
<feature type="compositionally biased region" description="Basic and acidic residues" evidence="1">
    <location>
        <begin position="251"/>
        <end position="260"/>
    </location>
</feature>
<reference evidence="2" key="1">
    <citation type="journal article" date="2014" name="Int. J. Syst. Evol. Microbiol.">
        <title>Complete genome sequence of Corynebacterium casei LMG S-19264T (=DSM 44701T), isolated from a smear-ripened cheese.</title>
        <authorList>
            <consortium name="US DOE Joint Genome Institute (JGI-PGF)"/>
            <person name="Walter F."/>
            <person name="Albersmeier A."/>
            <person name="Kalinowski J."/>
            <person name="Ruckert C."/>
        </authorList>
    </citation>
    <scope>NUCLEOTIDE SEQUENCE</scope>
    <source>
        <strain evidence="2">CGMCC 4.7201</strain>
    </source>
</reference>
<gene>
    <name evidence="2" type="ORF">GCM10012280_32940</name>
</gene>
<organism evidence="2 3">
    <name type="scientific">Wenjunlia tyrosinilytica</name>
    <dbReference type="NCBI Taxonomy" id="1544741"/>
    <lineage>
        <taxon>Bacteria</taxon>
        <taxon>Bacillati</taxon>
        <taxon>Actinomycetota</taxon>
        <taxon>Actinomycetes</taxon>
        <taxon>Kitasatosporales</taxon>
        <taxon>Streptomycetaceae</taxon>
        <taxon>Wenjunlia</taxon>
    </lineage>
</organism>
<proteinExistence type="predicted"/>
<reference evidence="2" key="2">
    <citation type="submission" date="2020-09" db="EMBL/GenBank/DDBJ databases">
        <authorList>
            <person name="Sun Q."/>
            <person name="Zhou Y."/>
        </authorList>
    </citation>
    <scope>NUCLEOTIDE SEQUENCE</scope>
    <source>
        <strain evidence="2">CGMCC 4.7201</strain>
    </source>
</reference>
<comment type="caution">
    <text evidence="2">The sequence shown here is derived from an EMBL/GenBank/DDBJ whole genome shotgun (WGS) entry which is preliminary data.</text>
</comment>
<accession>A0A918DY35</accession>
<evidence type="ECO:0000313" key="3">
    <source>
        <dbReference type="Proteomes" id="UP000641932"/>
    </source>
</evidence>
<evidence type="ECO:0000313" key="2">
    <source>
        <dbReference type="EMBL" id="GGO89542.1"/>
    </source>
</evidence>
<dbReference type="Proteomes" id="UP000641932">
    <property type="component" value="Unassembled WGS sequence"/>
</dbReference>
<evidence type="ECO:0000256" key="1">
    <source>
        <dbReference type="SAM" id="MobiDB-lite"/>
    </source>
</evidence>
<keyword evidence="3" id="KW-1185">Reference proteome</keyword>
<dbReference type="EMBL" id="BMMS01000013">
    <property type="protein sequence ID" value="GGO89542.1"/>
    <property type="molecule type" value="Genomic_DNA"/>
</dbReference>
<feature type="region of interest" description="Disordered" evidence="1">
    <location>
        <begin position="187"/>
        <end position="260"/>
    </location>
</feature>
<sequence>MAFSADELRVLRRALARALHPTETPAPSDAPRRHGPCGPPVRESGRVEDIQEYLRLSEAMDEAVREGGRLRAFLLADLRRYRDALPGGAPGYLDRLTRALEDGYPPTPDDLAALRSLRALPCAREERARRTALLRRCHDLAEREVRARLGGARRPVPVPATPLLGGVLRRSKVLDVLFPEFPEFQEFPAPSEAADEPARPKRPAPKPADEPTEEPNQGPKPEEPERERPRFPTPAEIFPPRRRSQPQPPEPDERLELATG</sequence>
<feature type="region of interest" description="Disordered" evidence="1">
    <location>
        <begin position="19"/>
        <end position="44"/>
    </location>
</feature>
<feature type="compositionally biased region" description="Basic and acidic residues" evidence="1">
    <location>
        <begin position="220"/>
        <end position="230"/>
    </location>
</feature>
<protein>
    <submittedName>
        <fullName evidence="2">Uncharacterized protein</fullName>
    </submittedName>
</protein>